<dbReference type="SUPFAM" id="SSF58104">
    <property type="entry name" value="Methyl-accepting chemotaxis protein (MCP) signaling domain"/>
    <property type="match status" value="1"/>
</dbReference>
<keyword evidence="5" id="KW-0812">Transmembrane</keyword>
<evidence type="ECO:0000256" key="5">
    <source>
        <dbReference type="SAM" id="Phobius"/>
    </source>
</evidence>
<dbReference type="GO" id="GO:0016020">
    <property type="term" value="C:membrane"/>
    <property type="evidence" value="ECO:0007669"/>
    <property type="project" value="UniProtKB-SubCell"/>
</dbReference>
<accession>C6ASZ2</accession>
<feature type="domain" description="Cyclic nucleotide-binding" evidence="6">
    <location>
        <begin position="596"/>
        <end position="648"/>
    </location>
</feature>
<dbReference type="Pfam" id="PF12729">
    <property type="entry name" value="4HB_MCP_1"/>
    <property type="match status" value="1"/>
</dbReference>
<keyword evidence="2" id="KW-0145">Chemotaxis</keyword>
<evidence type="ECO:0000313" key="10">
    <source>
        <dbReference type="Proteomes" id="UP000002256"/>
    </source>
</evidence>
<feature type="transmembrane region" description="Helical" evidence="5">
    <location>
        <begin position="189"/>
        <end position="213"/>
    </location>
</feature>
<evidence type="ECO:0000259" key="7">
    <source>
        <dbReference type="PROSITE" id="PS50111"/>
    </source>
</evidence>
<reference evidence="9 10" key="1">
    <citation type="journal article" date="2010" name="Stand. Genomic Sci.">
        <title>Complete genome sequence of Rhizobium leguminosarum bv. trifolii strain WSM1325, an effective microsymbiont of annual Mediterranean clovers.</title>
        <authorList>
            <person name="Reeve W."/>
            <person name="O'Hara G."/>
            <person name="Chain P."/>
            <person name="Ardley J."/>
            <person name="Brau L."/>
            <person name="Nandesena K."/>
            <person name="Tiwari R."/>
            <person name="Copeland A."/>
            <person name="Nolan M."/>
            <person name="Han C."/>
            <person name="Brettin T."/>
            <person name="Land M."/>
            <person name="Ovchinikova G."/>
            <person name="Ivanova N."/>
            <person name="Mavromatis K."/>
            <person name="Markowitz V."/>
            <person name="Kyrpides N."/>
            <person name="Melino V."/>
            <person name="Denton M."/>
            <person name="Yates R."/>
            <person name="Howieson J."/>
        </authorList>
    </citation>
    <scope>NUCLEOTIDE SEQUENCE [LARGE SCALE GENOMIC DNA]</scope>
    <source>
        <strain evidence="9 10">WSM1325</strain>
    </source>
</reference>
<organism evidence="9 10">
    <name type="scientific">Rhizobium leguminosarum bv. trifolii (strain WSM1325)</name>
    <dbReference type="NCBI Taxonomy" id="395491"/>
    <lineage>
        <taxon>Bacteria</taxon>
        <taxon>Pseudomonadati</taxon>
        <taxon>Pseudomonadota</taxon>
        <taxon>Alphaproteobacteria</taxon>
        <taxon>Hyphomicrobiales</taxon>
        <taxon>Rhizobiaceae</taxon>
        <taxon>Rhizobium/Agrobacterium group</taxon>
        <taxon>Rhizobium</taxon>
    </lineage>
</organism>
<dbReference type="PROSITE" id="PS50885">
    <property type="entry name" value="HAMP"/>
    <property type="match status" value="2"/>
</dbReference>
<dbReference type="SMART" id="SM00283">
    <property type="entry name" value="MA"/>
    <property type="match status" value="1"/>
</dbReference>
<feature type="domain" description="HAMP" evidence="8">
    <location>
        <begin position="292"/>
        <end position="344"/>
    </location>
</feature>
<dbReference type="Gene3D" id="1.10.287.950">
    <property type="entry name" value="Methyl-accepting chemotaxis protein"/>
    <property type="match status" value="1"/>
</dbReference>
<evidence type="ECO:0000256" key="3">
    <source>
        <dbReference type="ARBA" id="ARBA00029447"/>
    </source>
</evidence>
<dbReference type="SUPFAM" id="SSF158472">
    <property type="entry name" value="HAMP domain-like"/>
    <property type="match status" value="1"/>
</dbReference>
<dbReference type="PROSITE" id="PS50042">
    <property type="entry name" value="CNMP_BINDING_3"/>
    <property type="match status" value="1"/>
</dbReference>
<dbReference type="Gene3D" id="1.10.8.500">
    <property type="entry name" value="HAMP domain in histidine kinase"/>
    <property type="match status" value="1"/>
</dbReference>
<dbReference type="PROSITE" id="PS50111">
    <property type="entry name" value="CHEMOTAXIS_TRANSDUC_2"/>
    <property type="match status" value="1"/>
</dbReference>
<dbReference type="CDD" id="cd11386">
    <property type="entry name" value="MCP_signal"/>
    <property type="match status" value="1"/>
</dbReference>
<dbReference type="Proteomes" id="UP000002256">
    <property type="component" value="Chromosome"/>
</dbReference>
<dbReference type="GO" id="GO:0004888">
    <property type="term" value="F:transmembrane signaling receptor activity"/>
    <property type="evidence" value="ECO:0007669"/>
    <property type="project" value="InterPro"/>
</dbReference>
<dbReference type="Pfam" id="PF00672">
    <property type="entry name" value="HAMP"/>
    <property type="match status" value="1"/>
</dbReference>
<proteinExistence type="inferred from homology"/>
<dbReference type="InterPro" id="IPR003660">
    <property type="entry name" value="HAMP_dom"/>
</dbReference>
<evidence type="ECO:0000259" key="8">
    <source>
        <dbReference type="PROSITE" id="PS50885"/>
    </source>
</evidence>
<dbReference type="HOGENOM" id="CLU_000445_107_20_5"/>
<gene>
    <name evidence="9" type="ordered locus">Rleg_3005</name>
</gene>
<dbReference type="PRINTS" id="PR00260">
    <property type="entry name" value="CHEMTRNSDUCR"/>
</dbReference>
<evidence type="ECO:0000256" key="2">
    <source>
        <dbReference type="ARBA" id="ARBA00022500"/>
    </source>
</evidence>
<comment type="similarity">
    <text evidence="3">Belongs to the methyl-accepting chemotaxis (MCP) protein family.</text>
</comment>
<dbReference type="AlphaFoldDB" id="C6ASZ2"/>
<dbReference type="GO" id="GO:0007165">
    <property type="term" value="P:signal transduction"/>
    <property type="evidence" value="ECO:0007669"/>
    <property type="project" value="UniProtKB-KW"/>
</dbReference>
<keyword evidence="5" id="KW-0472">Membrane</keyword>
<dbReference type="PANTHER" id="PTHR43531:SF11">
    <property type="entry name" value="METHYL-ACCEPTING CHEMOTAXIS PROTEIN 3"/>
    <property type="match status" value="1"/>
</dbReference>
<evidence type="ECO:0000259" key="6">
    <source>
        <dbReference type="PROSITE" id="PS50042"/>
    </source>
</evidence>
<comment type="subcellular location">
    <subcellularLocation>
        <location evidence="1">Membrane</location>
    </subcellularLocation>
</comment>
<dbReference type="InterPro" id="IPR004089">
    <property type="entry name" value="MCPsignal_dom"/>
</dbReference>
<dbReference type="InterPro" id="IPR004090">
    <property type="entry name" value="Chemotax_Me-accpt_rcpt"/>
</dbReference>
<dbReference type="CDD" id="cd06225">
    <property type="entry name" value="HAMP"/>
    <property type="match status" value="1"/>
</dbReference>
<dbReference type="GO" id="GO:0006935">
    <property type="term" value="P:chemotaxis"/>
    <property type="evidence" value="ECO:0007669"/>
    <property type="project" value="UniProtKB-KW"/>
</dbReference>
<dbReference type="PANTHER" id="PTHR43531">
    <property type="entry name" value="PROTEIN ICFG"/>
    <property type="match status" value="1"/>
</dbReference>
<dbReference type="FunFam" id="1.10.287.950:FF:000001">
    <property type="entry name" value="Methyl-accepting chemotaxis sensory transducer"/>
    <property type="match status" value="1"/>
</dbReference>
<dbReference type="InterPro" id="IPR051310">
    <property type="entry name" value="MCP_chemotaxis"/>
</dbReference>
<dbReference type="InterPro" id="IPR024478">
    <property type="entry name" value="HlyB_4HB_MCP"/>
</dbReference>
<protein>
    <submittedName>
        <fullName evidence="9">Methyl-accepting chemotaxis sensory transducer</fullName>
    </submittedName>
</protein>
<evidence type="ECO:0000313" key="9">
    <source>
        <dbReference type="EMBL" id="ACS57264.1"/>
    </source>
</evidence>
<evidence type="ECO:0000256" key="1">
    <source>
        <dbReference type="ARBA" id="ARBA00004370"/>
    </source>
</evidence>
<feature type="domain" description="HAMP" evidence="8">
    <location>
        <begin position="217"/>
        <end position="263"/>
    </location>
</feature>
<dbReference type="InterPro" id="IPR000595">
    <property type="entry name" value="cNMP-bd_dom"/>
</dbReference>
<dbReference type="Pfam" id="PF00015">
    <property type="entry name" value="MCPsignal"/>
    <property type="match status" value="1"/>
</dbReference>
<dbReference type="PROSITE" id="PS51257">
    <property type="entry name" value="PROKAR_LIPOPROTEIN"/>
    <property type="match status" value="1"/>
</dbReference>
<sequence length="665" mass="70802" precursor="true">MQRPSIKVAMVGIFFLLGCLVAAFGYAAISGMRILNEQTEEFSESYLPSVHQAHQIAQARFELGILAANHLLQATQDQKKFAETLVSSQKTKLNEEIKAYEPLITTPHEREIFEKMQAVAKDYDKPLREMMDYSYEGNGQAATGVFATDVKNIADKMTALANDLVKSAMERGQQAHQTSLQVYGSTLNFTFIILLVSLILVAAAAAFAVYAIADLATKITAAMRKLASGDTSVKIPFAGRADEIGAMAAAVEVFRQAAITNARLEEEAETGRNLQEANRIAVQQSAEAAANERLRAATSGIGGGLKRLAAGDLAFQLEEAFAPDFEPLRHDFNQSVQQLGTALSAIVDSISTMDSGTSEIASGAHDLAKRTEQQAASLEETAAALDEITVNVGSSAKLTEEARRVATQANHSAAKSAEVVSDAEDAMRRIEESSQQISNIIGVIDEIAFQTNLLALNAGVEAARAGDAGKGFAVVAQEVRELAQRAARAAKEIKGLIQNSSTEVQSGVKLVRDTRQSLDSIGGLIGQINTHMDAITVAAKEQSVGLSEVNTAVNTMDQVTQQNAAMVEESTAAAATLAQESAKLKQLVAPFKVAAVIRQGSTGPRVYVAEARSPQVDSPARVLGSRVAKAFGEPSVKRGIERLARVLTFASFRDGCGASIAKVFL</sequence>
<evidence type="ECO:0000256" key="4">
    <source>
        <dbReference type="PROSITE-ProRule" id="PRU00284"/>
    </source>
</evidence>
<dbReference type="KEGG" id="rlg:Rleg_3005"/>
<keyword evidence="4" id="KW-0807">Transducer</keyword>
<dbReference type="EMBL" id="CP001622">
    <property type="protein sequence ID" value="ACS57264.1"/>
    <property type="molecule type" value="Genomic_DNA"/>
</dbReference>
<dbReference type="SMART" id="SM00304">
    <property type="entry name" value="HAMP"/>
    <property type="match status" value="2"/>
</dbReference>
<feature type="domain" description="Methyl-accepting transducer" evidence="7">
    <location>
        <begin position="349"/>
        <end position="578"/>
    </location>
</feature>
<keyword evidence="5" id="KW-1133">Transmembrane helix</keyword>
<name>C6ASZ2_RHILS</name>